<organism evidence="3 4">
    <name type="scientific">Aquilegia coerulea</name>
    <name type="common">Rocky mountain columbine</name>
    <dbReference type="NCBI Taxonomy" id="218851"/>
    <lineage>
        <taxon>Eukaryota</taxon>
        <taxon>Viridiplantae</taxon>
        <taxon>Streptophyta</taxon>
        <taxon>Embryophyta</taxon>
        <taxon>Tracheophyta</taxon>
        <taxon>Spermatophyta</taxon>
        <taxon>Magnoliopsida</taxon>
        <taxon>Ranunculales</taxon>
        <taxon>Ranunculaceae</taxon>
        <taxon>Thalictroideae</taxon>
        <taxon>Aquilegia</taxon>
    </lineage>
</organism>
<feature type="compositionally biased region" description="Polar residues" evidence="1">
    <location>
        <begin position="80"/>
        <end position="95"/>
    </location>
</feature>
<dbReference type="STRING" id="218851.A0A2G5D7Z8"/>
<dbReference type="InParanoid" id="A0A2G5D7Z8"/>
<dbReference type="EMBL" id="KZ305043">
    <property type="protein sequence ID" value="PIA39612.1"/>
    <property type="molecule type" value="Genomic_DNA"/>
</dbReference>
<feature type="region of interest" description="Disordered" evidence="1">
    <location>
        <begin position="69"/>
        <end position="95"/>
    </location>
</feature>
<dbReference type="OrthoDB" id="1915076at2759"/>
<feature type="region of interest" description="Disordered" evidence="1">
    <location>
        <begin position="411"/>
        <end position="433"/>
    </location>
</feature>
<gene>
    <name evidence="3" type="ORF">AQUCO_02600217v1</name>
</gene>
<dbReference type="Gene3D" id="3.90.70.80">
    <property type="match status" value="1"/>
</dbReference>
<evidence type="ECO:0000313" key="3">
    <source>
        <dbReference type="EMBL" id="PIA39612.1"/>
    </source>
</evidence>
<proteinExistence type="predicted"/>
<dbReference type="Proteomes" id="UP000230069">
    <property type="component" value="Unassembled WGS sequence"/>
</dbReference>
<protein>
    <recommendedName>
        <fullName evidence="2">OTU domain-containing protein</fullName>
    </recommendedName>
</protein>
<evidence type="ECO:0000256" key="1">
    <source>
        <dbReference type="SAM" id="MobiDB-lite"/>
    </source>
</evidence>
<reference evidence="3 4" key="1">
    <citation type="submission" date="2017-09" db="EMBL/GenBank/DDBJ databases">
        <title>WGS assembly of Aquilegia coerulea Goldsmith.</title>
        <authorList>
            <person name="Hodges S."/>
            <person name="Kramer E."/>
            <person name="Nordborg M."/>
            <person name="Tomkins J."/>
            <person name="Borevitz J."/>
            <person name="Derieg N."/>
            <person name="Yan J."/>
            <person name="Mihaltcheva S."/>
            <person name="Hayes R.D."/>
            <person name="Rokhsar D."/>
        </authorList>
    </citation>
    <scope>NUCLEOTIDE SEQUENCE [LARGE SCALE GENOMIC DNA]</scope>
    <source>
        <strain evidence="4">cv. Goldsmith</strain>
    </source>
</reference>
<dbReference type="AlphaFoldDB" id="A0A2G5D7Z8"/>
<sequence>MIRPFMASRTPGDDMVHQAQITSHSKRKLRKLSDLLQVTPRLSEDQMNNQYACFEGVSTSATVLQLQPDKFDTQAPKPRLQTQEKSSRASLGDNQTNLAEANAAMHPRFMKGNVREQSVSGKHNKDGQESKVTKETTTFRNCQRYIDAQKATPSHQASKQDVTRFAAAAVSPLLSSLIIPTLKEINQSGQDLIDKAKGTGNGCGTAVHVRKTYSKQKKKLANTRSSLREISIEHFWEVIRPDIDYVHNVDSDGHCGFRAVAVGLGMDKKDGWLTVREELIAELESFKDDYMKILGDEGDVNQLLDALDCTISPCPPENWFTLPTMGHLVASRYEVVFVCISKEGALTFVPLRSPPSTVKPKVIAIGNVERVHFVSIKLKPGCPIPEPMKIWGSSKVAEGWGSLLKNRSDALKANQGHQPSAHEGDEADPIIVE</sequence>
<dbReference type="InterPro" id="IPR003323">
    <property type="entry name" value="OTU_dom"/>
</dbReference>
<dbReference type="CDD" id="cd22744">
    <property type="entry name" value="OTU"/>
    <property type="match status" value="1"/>
</dbReference>
<evidence type="ECO:0000259" key="2">
    <source>
        <dbReference type="PROSITE" id="PS50802"/>
    </source>
</evidence>
<evidence type="ECO:0000313" key="4">
    <source>
        <dbReference type="Proteomes" id="UP000230069"/>
    </source>
</evidence>
<dbReference type="PROSITE" id="PS50802">
    <property type="entry name" value="OTU"/>
    <property type="match status" value="1"/>
</dbReference>
<name>A0A2G5D7Z8_AQUCA</name>
<keyword evidence="4" id="KW-1185">Reference proteome</keyword>
<accession>A0A2G5D7Z8</accession>
<feature type="domain" description="OTU" evidence="2">
    <location>
        <begin position="244"/>
        <end position="379"/>
    </location>
</feature>